<dbReference type="Proteomes" id="UP000294114">
    <property type="component" value="Unassembled WGS sequence"/>
</dbReference>
<gene>
    <name evidence="1" type="ORF">EV384_3932</name>
</gene>
<evidence type="ECO:0000313" key="2">
    <source>
        <dbReference type="Proteomes" id="UP000294114"/>
    </source>
</evidence>
<dbReference type="SUPFAM" id="SSF142906">
    <property type="entry name" value="YjbR-like"/>
    <property type="match status" value="1"/>
</dbReference>
<evidence type="ECO:0008006" key="3">
    <source>
        <dbReference type="Google" id="ProtNLM"/>
    </source>
</evidence>
<evidence type="ECO:0000313" key="1">
    <source>
        <dbReference type="EMBL" id="RZU75392.1"/>
    </source>
</evidence>
<comment type="caution">
    <text evidence="1">The sequence shown here is derived from an EMBL/GenBank/DDBJ whole genome shotgun (WGS) entry which is preliminary data.</text>
</comment>
<dbReference type="AlphaFoldDB" id="A0A4Q8BC24"/>
<organism evidence="1 2">
    <name type="scientific">Micromonospora kangleipakensis</name>
    <dbReference type="NCBI Taxonomy" id="1077942"/>
    <lineage>
        <taxon>Bacteria</taxon>
        <taxon>Bacillati</taxon>
        <taxon>Actinomycetota</taxon>
        <taxon>Actinomycetes</taxon>
        <taxon>Micromonosporales</taxon>
        <taxon>Micromonosporaceae</taxon>
        <taxon>Micromonospora</taxon>
    </lineage>
</organism>
<name>A0A4Q8BC24_9ACTN</name>
<accession>A0A4Q8BC24</accession>
<reference evidence="1 2" key="1">
    <citation type="submission" date="2019-02" db="EMBL/GenBank/DDBJ databases">
        <title>Sequencing the genomes of 1000 actinobacteria strains.</title>
        <authorList>
            <person name="Klenk H.-P."/>
        </authorList>
    </citation>
    <scope>NUCLEOTIDE SEQUENCE [LARGE SCALE GENOMIC DNA]</scope>
    <source>
        <strain evidence="1 2">DSM 45612</strain>
    </source>
</reference>
<dbReference type="InterPro" id="IPR038056">
    <property type="entry name" value="YjbR-like_sf"/>
</dbReference>
<dbReference type="InterPro" id="IPR058532">
    <property type="entry name" value="YjbR/MT2646/Rv2570-like"/>
</dbReference>
<proteinExistence type="predicted"/>
<dbReference type="Pfam" id="PF04237">
    <property type="entry name" value="YjbR"/>
    <property type="match status" value="1"/>
</dbReference>
<dbReference type="EMBL" id="SHLD01000001">
    <property type="protein sequence ID" value="RZU75392.1"/>
    <property type="molecule type" value="Genomic_DNA"/>
</dbReference>
<protein>
    <recommendedName>
        <fullName evidence="3">YjbR protein</fullName>
    </recommendedName>
</protein>
<sequence length="156" mass="17575">MGVSAFTPRPAGHCHEEHRVPGRVRAQGRSGRGLSEGTRTVPGVITVADVRALARTLPRTTEHLIHDRVKFRVGSIVYVAFSRDEQTMGFGYPKEQRDGLVAAEPDLFFLPRASDLRFNWVCCHLARLDHAQMTELVTEAWRMVVPKFLARQRLGD</sequence>
<keyword evidence="2" id="KW-1185">Reference proteome</keyword>